<keyword evidence="2" id="KW-1185">Reference proteome</keyword>
<dbReference type="EMBL" id="JAOPJF010000027">
    <property type="protein sequence ID" value="KAK1145012.1"/>
    <property type="molecule type" value="Genomic_DNA"/>
</dbReference>
<evidence type="ECO:0000313" key="2">
    <source>
        <dbReference type="Proteomes" id="UP001177260"/>
    </source>
</evidence>
<organism evidence="1 2">
    <name type="scientific">Aspergillus melleus</name>
    <dbReference type="NCBI Taxonomy" id="138277"/>
    <lineage>
        <taxon>Eukaryota</taxon>
        <taxon>Fungi</taxon>
        <taxon>Dikarya</taxon>
        <taxon>Ascomycota</taxon>
        <taxon>Pezizomycotina</taxon>
        <taxon>Eurotiomycetes</taxon>
        <taxon>Eurotiomycetidae</taxon>
        <taxon>Eurotiales</taxon>
        <taxon>Aspergillaceae</taxon>
        <taxon>Aspergillus</taxon>
        <taxon>Aspergillus subgen. Circumdati</taxon>
    </lineage>
</organism>
<sequence>MPTSKSYDDVVWAISTQIWEDWPDLLRTDGDIYNDIGVILSEEFNDLEWALFEFLNTGGFNTCFKMEFTNNHGAIIRFSLPGAVMFPEEKVRNEVFIMQYISEKTLNKIPVPLLSIARWWRQKRVPQN</sequence>
<protein>
    <submittedName>
        <fullName evidence="1">Uncharacterized protein</fullName>
    </submittedName>
</protein>
<name>A0ACC3B4M0_9EURO</name>
<comment type="caution">
    <text evidence="1">The sequence shown here is derived from an EMBL/GenBank/DDBJ whole genome shotgun (WGS) entry which is preliminary data.</text>
</comment>
<reference evidence="1 2" key="1">
    <citation type="journal article" date="2023" name="ACS Omega">
        <title>Identification of the Neoaspergillic Acid Biosynthesis Gene Cluster by Establishing an In Vitro CRISPR-Ribonucleoprotein Genetic System in Aspergillus melleus.</title>
        <authorList>
            <person name="Yuan B."/>
            <person name="Grau M.F."/>
            <person name="Murata R.M."/>
            <person name="Torok T."/>
            <person name="Venkateswaran K."/>
            <person name="Stajich J.E."/>
            <person name="Wang C.C.C."/>
        </authorList>
    </citation>
    <scope>NUCLEOTIDE SEQUENCE [LARGE SCALE GENOMIC DNA]</scope>
    <source>
        <strain evidence="1 2">IMV 1140</strain>
    </source>
</reference>
<gene>
    <name evidence="1" type="ORF">N8T08_004727</name>
</gene>
<dbReference type="Proteomes" id="UP001177260">
    <property type="component" value="Unassembled WGS sequence"/>
</dbReference>
<evidence type="ECO:0000313" key="1">
    <source>
        <dbReference type="EMBL" id="KAK1145012.1"/>
    </source>
</evidence>
<accession>A0ACC3B4M0</accession>
<proteinExistence type="predicted"/>